<evidence type="ECO:0000313" key="3">
    <source>
        <dbReference type="EMBL" id="KDR12909.1"/>
    </source>
</evidence>
<keyword evidence="4" id="KW-1185">Reference proteome</keyword>
<evidence type="ECO:0000256" key="1">
    <source>
        <dbReference type="PROSITE-ProRule" id="PRU00497"/>
    </source>
</evidence>
<dbReference type="AlphaFoldDB" id="A0A067QV35"/>
<dbReference type="PANTHER" id="PTHR10380:SF235">
    <property type="entry name" value="CUTICULAR PROTEIN 73D, ISOFORM B"/>
    <property type="match status" value="1"/>
</dbReference>
<reference evidence="3 4" key="1">
    <citation type="journal article" date="2014" name="Nat. Commun.">
        <title>Molecular traces of alternative social organization in a termite genome.</title>
        <authorList>
            <person name="Terrapon N."/>
            <person name="Li C."/>
            <person name="Robertson H.M."/>
            <person name="Ji L."/>
            <person name="Meng X."/>
            <person name="Booth W."/>
            <person name="Chen Z."/>
            <person name="Childers C.P."/>
            <person name="Glastad K.M."/>
            <person name="Gokhale K."/>
            <person name="Gowin J."/>
            <person name="Gronenberg W."/>
            <person name="Hermansen R.A."/>
            <person name="Hu H."/>
            <person name="Hunt B.G."/>
            <person name="Huylmans A.K."/>
            <person name="Khalil S.M."/>
            <person name="Mitchell R.D."/>
            <person name="Munoz-Torres M.C."/>
            <person name="Mustard J.A."/>
            <person name="Pan H."/>
            <person name="Reese J.T."/>
            <person name="Scharf M.E."/>
            <person name="Sun F."/>
            <person name="Vogel H."/>
            <person name="Xiao J."/>
            <person name="Yang W."/>
            <person name="Yang Z."/>
            <person name="Yang Z."/>
            <person name="Zhou J."/>
            <person name="Zhu J."/>
            <person name="Brent C.S."/>
            <person name="Elsik C.G."/>
            <person name="Goodisman M.A."/>
            <person name="Liberles D.A."/>
            <person name="Roe R.M."/>
            <person name="Vargo E.L."/>
            <person name="Vilcinskas A."/>
            <person name="Wang J."/>
            <person name="Bornberg-Bauer E."/>
            <person name="Korb J."/>
            <person name="Zhang G."/>
            <person name="Liebig J."/>
        </authorList>
    </citation>
    <scope>NUCLEOTIDE SEQUENCE [LARGE SCALE GENOMIC DNA]</scope>
    <source>
        <tissue evidence="3">Whole organism</tissue>
    </source>
</reference>
<dbReference type="InParanoid" id="A0A067QV35"/>
<dbReference type="FunCoup" id="A0A067QV35">
    <property type="interactions" value="12"/>
</dbReference>
<dbReference type="GO" id="GO:0062129">
    <property type="term" value="C:chitin-based extracellular matrix"/>
    <property type="evidence" value="ECO:0007669"/>
    <property type="project" value="TreeGrafter"/>
</dbReference>
<dbReference type="Pfam" id="PF00379">
    <property type="entry name" value="Chitin_bind_4"/>
    <property type="match status" value="3"/>
</dbReference>
<feature type="region of interest" description="Disordered" evidence="2">
    <location>
        <begin position="561"/>
        <end position="591"/>
    </location>
</feature>
<dbReference type="InterPro" id="IPR000618">
    <property type="entry name" value="Insect_cuticle"/>
</dbReference>
<feature type="compositionally biased region" description="Polar residues" evidence="2">
    <location>
        <begin position="419"/>
        <end position="429"/>
    </location>
</feature>
<organism evidence="3 4">
    <name type="scientific">Zootermopsis nevadensis</name>
    <name type="common">Dampwood termite</name>
    <dbReference type="NCBI Taxonomy" id="136037"/>
    <lineage>
        <taxon>Eukaryota</taxon>
        <taxon>Metazoa</taxon>
        <taxon>Ecdysozoa</taxon>
        <taxon>Arthropoda</taxon>
        <taxon>Hexapoda</taxon>
        <taxon>Insecta</taxon>
        <taxon>Pterygota</taxon>
        <taxon>Neoptera</taxon>
        <taxon>Polyneoptera</taxon>
        <taxon>Dictyoptera</taxon>
        <taxon>Blattodea</taxon>
        <taxon>Blattoidea</taxon>
        <taxon>Termitoidae</taxon>
        <taxon>Termopsidae</taxon>
        <taxon>Zootermopsis</taxon>
    </lineage>
</organism>
<dbReference type="PROSITE" id="PS51155">
    <property type="entry name" value="CHIT_BIND_RR_2"/>
    <property type="match status" value="3"/>
</dbReference>
<protein>
    <recommendedName>
        <fullName evidence="5">Cuticle protein 6</fullName>
    </recommendedName>
</protein>
<sequence>MCLSVCSGLTIVSGFPFLNAHAMKIKTVSSAGWGWAMCVVFWGLISVLAETPARPNPLPAGGGPERLDFDLGQNGDYRFDYATGDAGQHYHRAVATPDNTVRGKYGYRDPKTGGDLQTAYTAGKRGFRVRGPHIARRMDLSQTKIPYNPPVSPDSPQYNPSYSTYFDPNEDPSYSFNFQTRDYSRSESSNSGGNVNGRYTFVDDVGVRHNVEYEAGSRVGFHVKTPYPDSTPLGPSVFFAGPPANKNSKLRRGHTSIQRGNDGSYRFTSAGPDQRRTEVSDATGHVKGSYTYIDDKGVQRTTQYIAGPNIGYKVISSKTDDKYPLYPYPSPYPFHPNDNPFKDEDVFGINTGAKPQGGGSASGGSNGEGNKESRPDYNSEDGGDYDGSSGGKKGNKPVGSNNTGVSGGQTEKPWPDIYDQSTTGPNTSAKPDDFTDIFGQPSGTGGNKHEDADDDNNYDHDVGPPKGGDLGTFLHTRPPPSNIPYGNCCKFVASHSAGKFNVPGERRRSRRPDETTQSESYSHVRDYSSQGQDSEDFVGFPPGLPVRGHVLSLDLKPYGSRIPSPGVVIHHEANKSRREASITHRTEQKST</sequence>
<dbReference type="PANTHER" id="PTHR10380">
    <property type="entry name" value="CUTICLE PROTEIN"/>
    <property type="match status" value="1"/>
</dbReference>
<dbReference type="STRING" id="136037.A0A067QV35"/>
<evidence type="ECO:0008006" key="5">
    <source>
        <dbReference type="Google" id="ProtNLM"/>
    </source>
</evidence>
<dbReference type="Proteomes" id="UP000027135">
    <property type="component" value="Unassembled WGS sequence"/>
</dbReference>
<accession>A0A067QV35</accession>
<gene>
    <name evidence="3" type="ORF">L798_13135</name>
</gene>
<feature type="region of interest" description="Disordered" evidence="2">
    <location>
        <begin position="244"/>
        <end position="276"/>
    </location>
</feature>
<feature type="compositionally biased region" description="Basic and acidic residues" evidence="2">
    <location>
        <begin position="569"/>
        <end position="591"/>
    </location>
</feature>
<dbReference type="OrthoDB" id="8196648at2759"/>
<evidence type="ECO:0000256" key="2">
    <source>
        <dbReference type="SAM" id="MobiDB-lite"/>
    </source>
</evidence>
<evidence type="ECO:0000313" key="4">
    <source>
        <dbReference type="Proteomes" id="UP000027135"/>
    </source>
</evidence>
<dbReference type="eggNOG" id="ENOG502QUGP">
    <property type="taxonomic scope" value="Eukaryota"/>
</dbReference>
<dbReference type="GO" id="GO:0008010">
    <property type="term" value="F:structural constituent of chitin-based larval cuticle"/>
    <property type="evidence" value="ECO:0007669"/>
    <property type="project" value="TreeGrafter"/>
</dbReference>
<dbReference type="EMBL" id="KK852982">
    <property type="protein sequence ID" value="KDR12909.1"/>
    <property type="molecule type" value="Genomic_DNA"/>
</dbReference>
<feature type="compositionally biased region" description="Gly residues" evidence="2">
    <location>
        <begin position="355"/>
        <end position="367"/>
    </location>
</feature>
<feature type="compositionally biased region" description="Basic and acidic residues" evidence="2">
    <location>
        <begin position="447"/>
        <end position="463"/>
    </location>
</feature>
<feature type="compositionally biased region" description="Polar residues" evidence="2">
    <location>
        <begin position="515"/>
        <end position="532"/>
    </location>
</feature>
<proteinExistence type="predicted"/>
<dbReference type="InterPro" id="IPR050468">
    <property type="entry name" value="Cuticle_Struct_Prot"/>
</dbReference>
<feature type="region of interest" description="Disordered" evidence="2">
    <location>
        <begin position="500"/>
        <end position="534"/>
    </location>
</feature>
<keyword evidence="1" id="KW-0193">Cuticle</keyword>
<name>A0A067QV35_ZOONE</name>
<feature type="region of interest" description="Disordered" evidence="2">
    <location>
        <begin position="329"/>
        <end position="478"/>
    </location>
</feature>